<gene>
    <name evidence="3" type="ORF">GGD89_000353</name>
</gene>
<evidence type="ECO:0000313" key="4">
    <source>
        <dbReference type="Proteomes" id="UP000554286"/>
    </source>
</evidence>
<keyword evidence="4" id="KW-1185">Reference proteome</keyword>
<feature type="transmembrane region" description="Helical" evidence="2">
    <location>
        <begin position="187"/>
        <end position="210"/>
    </location>
</feature>
<evidence type="ECO:0000256" key="1">
    <source>
        <dbReference type="SAM" id="MobiDB-lite"/>
    </source>
</evidence>
<organism evidence="3 4">
    <name type="scientific">Roseospira visakhapatnamensis</name>
    <dbReference type="NCBI Taxonomy" id="390880"/>
    <lineage>
        <taxon>Bacteria</taxon>
        <taxon>Pseudomonadati</taxon>
        <taxon>Pseudomonadota</taxon>
        <taxon>Alphaproteobacteria</taxon>
        <taxon>Rhodospirillales</taxon>
        <taxon>Rhodospirillaceae</taxon>
        <taxon>Roseospira</taxon>
    </lineage>
</organism>
<keyword evidence="2" id="KW-0472">Membrane</keyword>
<dbReference type="AlphaFoldDB" id="A0A7W6RA42"/>
<sequence>MGISLTARIALTIIVVFLFAMGLTALLNLHKFDQLLTQVLRDRLAFTVEDLRSNLETRLNLGLPLDTMRHVQDTLEQRRLDDPNILSIEVFDPDGLVLFGTDRSFIGDLISPRWLDAFRSQATEANGTPGGGDGAAGGRRTFLVHDHDALVVGTPIVSNLGDNAGGIAIRYARAAIDRTVAATRRELMIQAAVVSAAVGFVIVLGVFAVMADIRRRLARIEDQAKALAADMDAADESGAGPDHPGLAHAAGDAGEHGDRLGAASVETSPLEADFRRFGRTAREAFGEIMRGRREIRRLDEMD</sequence>
<reference evidence="3 4" key="1">
    <citation type="submission" date="2020-08" db="EMBL/GenBank/DDBJ databases">
        <title>Genome sequencing of Purple Non-Sulfur Bacteria from various extreme environments.</title>
        <authorList>
            <person name="Mayer M."/>
        </authorList>
    </citation>
    <scope>NUCLEOTIDE SEQUENCE [LARGE SCALE GENOMIC DNA]</scope>
    <source>
        <strain evidence="3 4">JA131</strain>
    </source>
</reference>
<comment type="caution">
    <text evidence="3">The sequence shown here is derived from an EMBL/GenBank/DDBJ whole genome shotgun (WGS) entry which is preliminary data.</text>
</comment>
<feature type="region of interest" description="Disordered" evidence="1">
    <location>
        <begin position="232"/>
        <end position="260"/>
    </location>
</feature>
<feature type="transmembrane region" description="Helical" evidence="2">
    <location>
        <begin position="9"/>
        <end position="29"/>
    </location>
</feature>
<accession>A0A7W6RA42</accession>
<evidence type="ECO:0000313" key="3">
    <source>
        <dbReference type="EMBL" id="MBB4264746.1"/>
    </source>
</evidence>
<protein>
    <submittedName>
        <fullName evidence="3">Uncharacterized protein</fullName>
    </submittedName>
</protein>
<keyword evidence="2" id="KW-0812">Transmembrane</keyword>
<dbReference type="RefSeq" id="WP_184042384.1">
    <property type="nucleotide sequence ID" value="NZ_JACIGK010000002.1"/>
</dbReference>
<dbReference type="Proteomes" id="UP000554286">
    <property type="component" value="Unassembled WGS sequence"/>
</dbReference>
<keyword evidence="2" id="KW-1133">Transmembrane helix</keyword>
<dbReference type="EMBL" id="JACIGK010000002">
    <property type="protein sequence ID" value="MBB4264746.1"/>
    <property type="molecule type" value="Genomic_DNA"/>
</dbReference>
<evidence type="ECO:0000256" key="2">
    <source>
        <dbReference type="SAM" id="Phobius"/>
    </source>
</evidence>
<name>A0A7W6RA42_9PROT</name>
<proteinExistence type="predicted"/>